<dbReference type="Gene3D" id="1.25.40.10">
    <property type="entry name" value="Tetratricopeptide repeat domain"/>
    <property type="match status" value="1"/>
</dbReference>
<feature type="domain" description="Histidine kinase/HSP90-like ATPase" evidence="8">
    <location>
        <begin position="547"/>
        <end position="639"/>
    </location>
</feature>
<dbReference type="GO" id="GO:0000160">
    <property type="term" value="P:phosphorelay signal transduction system"/>
    <property type="evidence" value="ECO:0007669"/>
    <property type="project" value="UniProtKB-KW"/>
</dbReference>
<dbReference type="EC" id="2.7.13.3" evidence="2"/>
<evidence type="ECO:0000256" key="3">
    <source>
        <dbReference type="ARBA" id="ARBA00022679"/>
    </source>
</evidence>
<evidence type="ECO:0000313" key="10">
    <source>
        <dbReference type="Proteomes" id="UP000018362"/>
    </source>
</evidence>
<dbReference type="Pfam" id="PF02518">
    <property type="entry name" value="HATPase_c"/>
    <property type="match status" value="1"/>
</dbReference>
<keyword evidence="5" id="KW-0902">Two-component regulatory system</keyword>
<keyword evidence="7" id="KW-0812">Transmembrane</keyword>
<evidence type="ECO:0000256" key="7">
    <source>
        <dbReference type="SAM" id="Phobius"/>
    </source>
</evidence>
<keyword evidence="7" id="KW-1133">Transmembrane helix</keyword>
<dbReference type="PANTHER" id="PTHR24421:SF10">
    <property type="entry name" value="NITRATE_NITRITE SENSOR PROTEIN NARQ"/>
    <property type="match status" value="1"/>
</dbReference>
<keyword evidence="7" id="KW-0472">Membrane</keyword>
<proteinExistence type="predicted"/>
<dbReference type="PANTHER" id="PTHR24421">
    <property type="entry name" value="NITRATE/NITRITE SENSOR PROTEIN NARX-RELATED"/>
    <property type="match status" value="1"/>
</dbReference>
<keyword evidence="6" id="KW-0175">Coiled coil</keyword>
<evidence type="ECO:0000313" key="9">
    <source>
        <dbReference type="EMBL" id="CDA70870.1"/>
    </source>
</evidence>
<gene>
    <name evidence="9" type="ORF">BN509_01892</name>
</gene>
<protein>
    <recommendedName>
        <fullName evidence="2">histidine kinase</fullName>
        <ecNumber evidence="2">2.7.13.3</ecNumber>
    </recommendedName>
</protein>
<evidence type="ECO:0000256" key="4">
    <source>
        <dbReference type="ARBA" id="ARBA00022777"/>
    </source>
</evidence>
<feature type="coiled-coil region" evidence="6">
    <location>
        <begin position="361"/>
        <end position="388"/>
    </location>
</feature>
<reference evidence="9" key="1">
    <citation type="submission" date="2012-11" db="EMBL/GenBank/DDBJ databases">
        <title>Dependencies among metagenomic species, viruses, plasmids and units of genetic variation.</title>
        <authorList>
            <person name="Nielsen H.B."/>
            <person name="Almeida M."/>
            <person name="Juncker A.S."/>
            <person name="Rasmussen S."/>
            <person name="Li J."/>
            <person name="Sunagawa S."/>
            <person name="Plichta D."/>
            <person name="Gautier L."/>
            <person name="Le Chatelier E."/>
            <person name="Peletier E."/>
            <person name="Bonde I."/>
            <person name="Nielsen T."/>
            <person name="Manichanh C."/>
            <person name="Arumugam M."/>
            <person name="Batto J."/>
            <person name="Santos M.B.Q.D."/>
            <person name="Blom N."/>
            <person name="Borruel N."/>
            <person name="Burgdorf K.S."/>
            <person name="Boumezbeur F."/>
            <person name="Casellas F."/>
            <person name="Dore J."/>
            <person name="Guarner F."/>
            <person name="Hansen T."/>
            <person name="Hildebrand F."/>
            <person name="Kaas R.S."/>
            <person name="Kennedy S."/>
            <person name="Kristiansen K."/>
            <person name="Kultima J.R."/>
            <person name="Leonard P."/>
            <person name="Levenez F."/>
            <person name="Lund O."/>
            <person name="Moumen B."/>
            <person name="Le Paslier D."/>
            <person name="Pons N."/>
            <person name="Pedersen O."/>
            <person name="Prifti E."/>
            <person name="Qin J."/>
            <person name="Raes J."/>
            <person name="Tap J."/>
            <person name="Tims S."/>
            <person name="Ussery D.W."/>
            <person name="Yamada T."/>
            <person name="MetaHit consortium"/>
            <person name="Renault P."/>
            <person name="Sicheritz-Ponten T."/>
            <person name="Bork P."/>
            <person name="Wang J."/>
            <person name="Brunak S."/>
            <person name="Ehrlich S.D."/>
        </authorList>
    </citation>
    <scope>NUCLEOTIDE SEQUENCE [LARGE SCALE GENOMIC DNA]</scope>
</reference>
<evidence type="ECO:0000259" key="8">
    <source>
        <dbReference type="SMART" id="SM00387"/>
    </source>
</evidence>
<dbReference type="InterPro" id="IPR050482">
    <property type="entry name" value="Sensor_HK_TwoCompSys"/>
</dbReference>
<keyword evidence="3" id="KW-0808">Transferase</keyword>
<feature type="transmembrane region" description="Helical" evidence="7">
    <location>
        <begin position="397"/>
        <end position="421"/>
    </location>
</feature>
<dbReference type="Proteomes" id="UP000018362">
    <property type="component" value="Unassembled WGS sequence"/>
</dbReference>
<dbReference type="SMART" id="SM00387">
    <property type="entry name" value="HATPase_c"/>
    <property type="match status" value="1"/>
</dbReference>
<comment type="catalytic activity">
    <reaction evidence="1">
        <text>ATP + protein L-histidine = ADP + protein N-phospho-L-histidine.</text>
        <dbReference type="EC" id="2.7.13.3"/>
    </reaction>
</comment>
<dbReference type="SUPFAM" id="SSF48452">
    <property type="entry name" value="TPR-like"/>
    <property type="match status" value="1"/>
</dbReference>
<evidence type="ECO:0000256" key="5">
    <source>
        <dbReference type="ARBA" id="ARBA00023012"/>
    </source>
</evidence>
<dbReference type="InterPro" id="IPR003594">
    <property type="entry name" value="HATPase_dom"/>
</dbReference>
<dbReference type="SUPFAM" id="SSF55874">
    <property type="entry name" value="ATPase domain of HSP90 chaperone/DNA topoisomerase II/histidine kinase"/>
    <property type="match status" value="1"/>
</dbReference>
<dbReference type="InterPro" id="IPR011990">
    <property type="entry name" value="TPR-like_helical_dom_sf"/>
</dbReference>
<organism evidence="9 10">
    <name type="scientific">Phocaeicola coprocola CAG:162</name>
    <dbReference type="NCBI Taxonomy" id="1263040"/>
    <lineage>
        <taxon>Bacteria</taxon>
        <taxon>Pseudomonadati</taxon>
        <taxon>Bacteroidota</taxon>
        <taxon>Bacteroidia</taxon>
        <taxon>Bacteroidales</taxon>
        <taxon>Bacteroidaceae</taxon>
        <taxon>Phocaeicola</taxon>
    </lineage>
</organism>
<name>R6C5V1_9BACT</name>
<evidence type="ECO:0000256" key="6">
    <source>
        <dbReference type="SAM" id="Coils"/>
    </source>
</evidence>
<dbReference type="EMBL" id="CBCJ010000103">
    <property type="protein sequence ID" value="CDA70870.1"/>
    <property type="molecule type" value="Genomic_DNA"/>
</dbReference>
<keyword evidence="4" id="KW-0418">Kinase</keyword>
<dbReference type="Gene3D" id="3.30.565.10">
    <property type="entry name" value="Histidine kinase-like ATPase, C-terminal domain"/>
    <property type="match status" value="1"/>
</dbReference>
<evidence type="ECO:0000256" key="1">
    <source>
        <dbReference type="ARBA" id="ARBA00000085"/>
    </source>
</evidence>
<accession>R6C5V1</accession>
<dbReference type="GO" id="GO:0004673">
    <property type="term" value="F:protein histidine kinase activity"/>
    <property type="evidence" value="ECO:0007669"/>
    <property type="project" value="UniProtKB-EC"/>
</dbReference>
<dbReference type="AlphaFoldDB" id="R6C5V1"/>
<evidence type="ECO:0000256" key="2">
    <source>
        <dbReference type="ARBA" id="ARBA00012438"/>
    </source>
</evidence>
<dbReference type="InterPro" id="IPR036890">
    <property type="entry name" value="HATPase_C_sf"/>
</dbReference>
<dbReference type="CDD" id="cd16917">
    <property type="entry name" value="HATPase_UhpB-NarQ-NarX-like"/>
    <property type="match status" value="1"/>
</dbReference>
<comment type="caution">
    <text evidence="9">The sequence shown here is derived from an EMBL/GenBank/DDBJ whole genome shotgun (WGS) entry which is preliminary data.</text>
</comment>
<sequence length="639" mass="73531">MEIKAVYLLSEHSRLNTMKKIYRYLLLILLLSGICPLHSETIPADTLLMRLYERAASLMEKGELDQAQQTFDSAFAMPEAKQSPVYPILLNEQATLMSYVGKDNEAFNMKKSVLPYLPQIKDLEKHISVYNDLAIFYRRQHMNDLTIYYYNKALDAALKYKDEGWITHIYNNVSIFYFNIRLLNEAEKYTDLAAQHAQDSNDIFVAFHTWQLRSGIKVEVNKLDEAEYSIRKAWEIASQAGNNSTTWKIRCMPSLLRIFEKKEQADSVNWYLQLGDKLLKEIPSSGIAAIGYIQVRASMEMKRGNYAKALQDLLWLRKRNTGSEPKTLLTQIAQCYDAVGNKQLAYIYMDSARMWTDTLAQHNLTQKMAELNVKFQTQEKELQISKLEQEKLAHQAFLLKASVCVGCLLVIVLIVILTLHYKKRMAERKIKLLQQENELNAARRYIEGLEEECKYFAKELHDGIANDLLGLQMKIENTTNSDNVQELGTLIKEVRNNVRNISHELMPPEFEHLSLDEILYQYADKLSENTGIQVTYTSGSCNPIPNETAYELYRIVQEITMNIVKHANAHCISVSLYAEHEKQYTLKITDDGTVTTPHKANSRGIGLRTVNDRAKAIDGTIQRESSENNNIFTLQFKVK</sequence>